<proteinExistence type="predicted"/>
<accession>A0A4Y2DW00</accession>
<dbReference type="AlphaFoldDB" id="A0A4Y2DW00"/>
<dbReference type="Pfam" id="PF14529">
    <property type="entry name" value="Exo_endo_phos_2"/>
    <property type="match status" value="1"/>
</dbReference>
<dbReference type="Gene3D" id="3.60.10.10">
    <property type="entry name" value="Endonuclease/exonuclease/phosphatase"/>
    <property type="match status" value="1"/>
</dbReference>
<organism evidence="2 3">
    <name type="scientific">Araneus ventricosus</name>
    <name type="common">Orbweaver spider</name>
    <name type="synonym">Epeira ventricosa</name>
    <dbReference type="NCBI Taxonomy" id="182803"/>
    <lineage>
        <taxon>Eukaryota</taxon>
        <taxon>Metazoa</taxon>
        <taxon>Ecdysozoa</taxon>
        <taxon>Arthropoda</taxon>
        <taxon>Chelicerata</taxon>
        <taxon>Arachnida</taxon>
        <taxon>Araneae</taxon>
        <taxon>Araneomorphae</taxon>
        <taxon>Entelegynae</taxon>
        <taxon>Araneoidea</taxon>
        <taxon>Araneidae</taxon>
        <taxon>Araneus</taxon>
    </lineage>
</organism>
<gene>
    <name evidence="2" type="ORF">AVEN_86170_1</name>
</gene>
<dbReference type="InterPro" id="IPR036691">
    <property type="entry name" value="Endo/exonu/phosph_ase_sf"/>
</dbReference>
<comment type="caution">
    <text evidence="2">The sequence shown here is derived from an EMBL/GenBank/DDBJ whole genome shotgun (WGS) entry which is preliminary data.</text>
</comment>
<evidence type="ECO:0000313" key="2">
    <source>
        <dbReference type="EMBL" id="GBM19834.1"/>
    </source>
</evidence>
<evidence type="ECO:0000259" key="1">
    <source>
        <dbReference type="Pfam" id="PF14529"/>
    </source>
</evidence>
<protein>
    <recommendedName>
        <fullName evidence="1">Endonuclease/exonuclease/phosphatase domain-containing protein</fullName>
    </recommendedName>
</protein>
<dbReference type="SUPFAM" id="SSF56219">
    <property type="entry name" value="DNase I-like"/>
    <property type="match status" value="1"/>
</dbReference>
<feature type="domain" description="Endonuclease/exonuclease/phosphatase" evidence="1">
    <location>
        <begin position="10"/>
        <end position="110"/>
    </location>
</feature>
<keyword evidence="3" id="KW-1185">Reference proteome</keyword>
<dbReference type="EMBL" id="BGPR01000431">
    <property type="protein sequence ID" value="GBM19834.1"/>
    <property type="molecule type" value="Genomic_DNA"/>
</dbReference>
<name>A0A4Y2DW00_ARAVE</name>
<dbReference type="OrthoDB" id="7382669at2759"/>
<dbReference type="InterPro" id="IPR005135">
    <property type="entry name" value="Endo/exonuclease/phosphatase"/>
</dbReference>
<dbReference type="GO" id="GO:0003824">
    <property type="term" value="F:catalytic activity"/>
    <property type="evidence" value="ECO:0007669"/>
    <property type="project" value="InterPro"/>
</dbReference>
<dbReference type="Proteomes" id="UP000499080">
    <property type="component" value="Unassembled WGS sequence"/>
</dbReference>
<evidence type="ECO:0000313" key="3">
    <source>
        <dbReference type="Proteomes" id="UP000499080"/>
    </source>
</evidence>
<reference evidence="2 3" key="1">
    <citation type="journal article" date="2019" name="Sci. Rep.">
        <title>Orb-weaving spider Araneus ventricosus genome elucidates the spidroin gene catalogue.</title>
        <authorList>
            <person name="Kono N."/>
            <person name="Nakamura H."/>
            <person name="Ohtoshi R."/>
            <person name="Moran D.A.P."/>
            <person name="Shinohara A."/>
            <person name="Yoshida Y."/>
            <person name="Fujiwara M."/>
            <person name="Mori M."/>
            <person name="Tomita M."/>
            <person name="Arakawa K."/>
        </authorList>
    </citation>
    <scope>NUCLEOTIDE SEQUENCE [LARGE SCALE GENOMIC DNA]</scope>
</reference>
<sequence length="122" mass="13757">MQRQTSYSYFSVLLPAVNLEEMIKSLVEALSKLQDENVITGADMNAHCVRRGYRTNNIRGYQVENFISEKNLHCLNSPGSEPTVQRYNAEEWSDLTLASNPTLKTCATGKSWKTNPSKIIIS</sequence>